<gene>
    <name evidence="2" type="ORF">I8Y21_006230</name>
</gene>
<reference evidence="2" key="2">
    <citation type="submission" date="2020-11" db="EMBL/GenBank/DDBJ databases">
        <authorList>
            <consortium name="NCBI Pathogen Detection Project"/>
        </authorList>
    </citation>
    <scope>NUCLEOTIDE SEQUENCE</scope>
    <source>
        <strain evidence="2">R404</strain>
    </source>
</reference>
<evidence type="ECO:0000313" key="2">
    <source>
        <dbReference type="EMBL" id="HAT1685372.1"/>
    </source>
</evidence>
<evidence type="ECO:0000313" key="3">
    <source>
        <dbReference type="Proteomes" id="UP000856143"/>
    </source>
</evidence>
<sequence>MGNLYEDTFLSDSEVTLMALSIIKEHLHGMSVGQACRVLLQTEQLFKSATMIDCTSELFQKADEELSSACSEEPRVDQDSGPTECADYFKT</sequence>
<dbReference type="EMBL" id="DACSEO010000187">
    <property type="protein sequence ID" value="HAT1685372.1"/>
    <property type="molecule type" value="Genomic_DNA"/>
</dbReference>
<accession>A0AAN5LEY5</accession>
<dbReference type="Proteomes" id="UP000856143">
    <property type="component" value="Unassembled WGS sequence"/>
</dbReference>
<dbReference type="AlphaFoldDB" id="A0AAN5LEY5"/>
<comment type="caution">
    <text evidence="2">The sequence shown here is derived from an EMBL/GenBank/DDBJ whole genome shotgun (WGS) entry which is preliminary data.</text>
</comment>
<proteinExistence type="predicted"/>
<protein>
    <submittedName>
        <fullName evidence="2">Uncharacterized protein</fullName>
    </submittedName>
</protein>
<organism evidence="2 3">
    <name type="scientific">Klebsiella oxytoca</name>
    <dbReference type="NCBI Taxonomy" id="571"/>
    <lineage>
        <taxon>Bacteria</taxon>
        <taxon>Pseudomonadati</taxon>
        <taxon>Pseudomonadota</taxon>
        <taxon>Gammaproteobacteria</taxon>
        <taxon>Enterobacterales</taxon>
        <taxon>Enterobacteriaceae</taxon>
        <taxon>Klebsiella/Raoultella group</taxon>
        <taxon>Klebsiella</taxon>
    </lineage>
</organism>
<reference evidence="2" key="1">
    <citation type="journal article" date="2018" name="Genome Biol.">
        <title>SKESA: strategic k-mer extension for scrupulous assemblies.</title>
        <authorList>
            <person name="Souvorov A."/>
            <person name="Agarwala R."/>
            <person name="Lipman D.J."/>
        </authorList>
    </citation>
    <scope>NUCLEOTIDE SEQUENCE</scope>
    <source>
        <strain evidence="2">R404</strain>
    </source>
</reference>
<feature type="region of interest" description="Disordered" evidence="1">
    <location>
        <begin position="70"/>
        <end position="91"/>
    </location>
</feature>
<evidence type="ECO:0000256" key="1">
    <source>
        <dbReference type="SAM" id="MobiDB-lite"/>
    </source>
</evidence>
<name>A0AAN5LEY5_KLEOX</name>